<dbReference type="Proteomes" id="UP001056756">
    <property type="component" value="Chromosome"/>
</dbReference>
<sequence length="117" mass="13045">MKKISVFLIMICLILTACNSNNSITTFQKTIDIIDGGKFLVNCSDEVNRGKKGNINSIGYYCGITFINTTKFIDRKGNSLQFEDFSMGDSIRITLSKPQDISESNTQFDATEIVLLN</sequence>
<evidence type="ECO:0000313" key="3">
    <source>
        <dbReference type="Proteomes" id="UP001056756"/>
    </source>
</evidence>
<organism evidence="2 3">
    <name type="scientific">Candidatus Pristimantibacillus lignocellulolyticus</name>
    <dbReference type="NCBI Taxonomy" id="2994561"/>
    <lineage>
        <taxon>Bacteria</taxon>
        <taxon>Bacillati</taxon>
        <taxon>Bacillota</taxon>
        <taxon>Bacilli</taxon>
        <taxon>Bacillales</taxon>
        <taxon>Paenibacillaceae</taxon>
        <taxon>Candidatus Pristimantibacillus</taxon>
    </lineage>
</organism>
<evidence type="ECO:0000256" key="1">
    <source>
        <dbReference type="SAM" id="SignalP"/>
    </source>
</evidence>
<protein>
    <recommendedName>
        <fullName evidence="4">Lipoprotein</fullName>
    </recommendedName>
</protein>
<keyword evidence="1" id="KW-0732">Signal</keyword>
<evidence type="ECO:0000313" key="2">
    <source>
        <dbReference type="EMBL" id="URN93328.1"/>
    </source>
</evidence>
<dbReference type="EMBL" id="CP097899">
    <property type="protein sequence ID" value="URN93328.1"/>
    <property type="molecule type" value="Genomic_DNA"/>
</dbReference>
<reference evidence="2" key="1">
    <citation type="submission" date="2022-05" db="EMBL/GenBank/DDBJ databases">
        <title>Novel bacterial taxa in a minimal lignocellulolytic consortium and its capacity to transform plastics disclosed by genome-resolved metagenomics.</title>
        <authorList>
            <person name="Rodriguez C.A.D."/>
            <person name="Diaz-Garcia L."/>
            <person name="Herrera K."/>
            <person name="Tarazona N.A."/>
            <person name="Sproer C."/>
            <person name="Overmann J."/>
            <person name="Jimenez D.J."/>
        </authorList>
    </citation>
    <scope>NUCLEOTIDE SEQUENCE</scope>
    <source>
        <strain evidence="2">MAG5</strain>
    </source>
</reference>
<evidence type="ECO:0008006" key="4">
    <source>
        <dbReference type="Google" id="ProtNLM"/>
    </source>
</evidence>
<dbReference type="KEGG" id="plig:NAG76_16020"/>
<accession>A0A9J6ZBM2</accession>
<gene>
    <name evidence="2" type="ORF">NAG76_16020</name>
</gene>
<proteinExistence type="predicted"/>
<dbReference type="AlphaFoldDB" id="A0A9J6ZBM2"/>
<name>A0A9J6ZBM2_9BACL</name>
<feature type="signal peptide" evidence="1">
    <location>
        <begin position="1"/>
        <end position="22"/>
    </location>
</feature>
<dbReference type="PROSITE" id="PS51257">
    <property type="entry name" value="PROKAR_LIPOPROTEIN"/>
    <property type="match status" value="1"/>
</dbReference>
<feature type="chain" id="PRO_5039902772" description="Lipoprotein" evidence="1">
    <location>
        <begin position="23"/>
        <end position="117"/>
    </location>
</feature>